<protein>
    <submittedName>
        <fullName evidence="2">DUF569 domain-containing protein</fullName>
    </submittedName>
</protein>
<evidence type="ECO:0000259" key="1">
    <source>
        <dbReference type="Pfam" id="PF04601"/>
    </source>
</evidence>
<dbReference type="Proteomes" id="UP001237642">
    <property type="component" value="Unassembled WGS sequence"/>
</dbReference>
<evidence type="ECO:0000313" key="2">
    <source>
        <dbReference type="EMBL" id="KAK1371148.1"/>
    </source>
</evidence>
<sequence length="149" mass="17123">MDLFQRAKTIRLRTVRDKFLVAYDDEETVSQHRNGLSRSSIWTVEIITGGKYVRFKSCYGTYLTASDNLFPGMLGKKVVQSVPKSIDMSMTDWEPVRDGFQVRLRTRRGSFLRPNGGVPPWRNTVTHGMPQTSKTHENVLWSIDVVEEL</sequence>
<dbReference type="EMBL" id="JAUIZM010000008">
    <property type="protein sequence ID" value="KAK1371148.1"/>
    <property type="molecule type" value="Genomic_DNA"/>
</dbReference>
<dbReference type="SUPFAM" id="SSF50405">
    <property type="entry name" value="Actin-crosslinking proteins"/>
    <property type="match status" value="1"/>
</dbReference>
<dbReference type="AlphaFoldDB" id="A0AAD8MGH0"/>
<dbReference type="CDD" id="cd23340">
    <property type="entry name" value="beta-trefoil_FSCN_ACP-like"/>
    <property type="match status" value="1"/>
</dbReference>
<dbReference type="PANTHER" id="PTHR31205">
    <property type="entry name" value="ACTIN CROSS-LINKING PROTEIN (DUF569)"/>
    <property type="match status" value="1"/>
</dbReference>
<accession>A0AAD8MGH0</accession>
<dbReference type="Gene3D" id="2.80.10.50">
    <property type="match status" value="1"/>
</dbReference>
<keyword evidence="3" id="KW-1185">Reference proteome</keyword>
<organism evidence="2 3">
    <name type="scientific">Heracleum sosnowskyi</name>
    <dbReference type="NCBI Taxonomy" id="360622"/>
    <lineage>
        <taxon>Eukaryota</taxon>
        <taxon>Viridiplantae</taxon>
        <taxon>Streptophyta</taxon>
        <taxon>Embryophyta</taxon>
        <taxon>Tracheophyta</taxon>
        <taxon>Spermatophyta</taxon>
        <taxon>Magnoliopsida</taxon>
        <taxon>eudicotyledons</taxon>
        <taxon>Gunneridae</taxon>
        <taxon>Pentapetalae</taxon>
        <taxon>asterids</taxon>
        <taxon>campanulids</taxon>
        <taxon>Apiales</taxon>
        <taxon>Apiaceae</taxon>
        <taxon>Apioideae</taxon>
        <taxon>apioid superclade</taxon>
        <taxon>Tordylieae</taxon>
        <taxon>Tordyliinae</taxon>
        <taxon>Heracleum</taxon>
    </lineage>
</organism>
<dbReference type="Pfam" id="PF04601">
    <property type="entry name" value="DUF569"/>
    <property type="match status" value="1"/>
</dbReference>
<gene>
    <name evidence="2" type="ORF">POM88_037240</name>
</gene>
<dbReference type="InterPro" id="IPR007679">
    <property type="entry name" value="DUF569"/>
</dbReference>
<feature type="domain" description="DUF569" evidence="1">
    <location>
        <begin position="1"/>
        <end position="141"/>
    </location>
</feature>
<proteinExistence type="predicted"/>
<evidence type="ECO:0000313" key="3">
    <source>
        <dbReference type="Proteomes" id="UP001237642"/>
    </source>
</evidence>
<comment type="caution">
    <text evidence="2">The sequence shown here is derived from an EMBL/GenBank/DDBJ whole genome shotgun (WGS) entry which is preliminary data.</text>
</comment>
<reference evidence="2" key="1">
    <citation type="submission" date="2023-02" db="EMBL/GenBank/DDBJ databases">
        <title>Genome of toxic invasive species Heracleum sosnowskyi carries increased number of genes despite the absence of recent whole-genome duplications.</title>
        <authorList>
            <person name="Schelkunov M."/>
            <person name="Shtratnikova V."/>
            <person name="Makarenko M."/>
            <person name="Klepikova A."/>
            <person name="Omelchenko D."/>
            <person name="Novikova G."/>
            <person name="Obukhova E."/>
            <person name="Bogdanov V."/>
            <person name="Penin A."/>
            <person name="Logacheva M."/>
        </authorList>
    </citation>
    <scope>NUCLEOTIDE SEQUENCE</scope>
    <source>
        <strain evidence="2">Hsosn_3</strain>
        <tissue evidence="2">Leaf</tissue>
    </source>
</reference>
<dbReference type="InterPro" id="IPR008999">
    <property type="entry name" value="Actin-crosslinking"/>
</dbReference>
<dbReference type="PANTHER" id="PTHR31205:SF77">
    <property type="entry name" value="CROSS-LINKING PROTEIN, PUTATIVE (DUF569)-RELATED"/>
    <property type="match status" value="1"/>
</dbReference>
<reference evidence="2" key="2">
    <citation type="submission" date="2023-05" db="EMBL/GenBank/DDBJ databases">
        <authorList>
            <person name="Schelkunov M.I."/>
        </authorList>
    </citation>
    <scope>NUCLEOTIDE SEQUENCE</scope>
    <source>
        <strain evidence="2">Hsosn_3</strain>
        <tissue evidence="2">Leaf</tissue>
    </source>
</reference>
<name>A0AAD8MGH0_9APIA</name>